<dbReference type="InterPro" id="IPR040607">
    <property type="entry name" value="ALP_N"/>
</dbReference>
<evidence type="ECO:0000313" key="4">
    <source>
        <dbReference type="Proteomes" id="UP001157946"/>
    </source>
</evidence>
<protein>
    <submittedName>
        <fullName evidence="3">Plasmid segregation protein ParM</fullName>
    </submittedName>
</protein>
<gene>
    <name evidence="3" type="ORF">SAMN06265361_103495</name>
</gene>
<dbReference type="Gene3D" id="3.30.420.40">
    <property type="match status" value="2"/>
</dbReference>
<evidence type="ECO:0000313" key="3">
    <source>
        <dbReference type="EMBL" id="SMP21219.1"/>
    </source>
</evidence>
<organism evidence="3 4">
    <name type="scientific">Laceyella tengchongensis</name>
    <dbReference type="NCBI Taxonomy" id="574699"/>
    <lineage>
        <taxon>Bacteria</taxon>
        <taxon>Bacillati</taxon>
        <taxon>Bacillota</taxon>
        <taxon>Bacilli</taxon>
        <taxon>Bacillales</taxon>
        <taxon>Thermoactinomycetaceae</taxon>
        <taxon>Laceyella</taxon>
    </lineage>
</organism>
<dbReference type="CDD" id="cd24023">
    <property type="entry name" value="ASKHA_NBD_ParM_Alp7A-like"/>
    <property type="match status" value="1"/>
</dbReference>
<evidence type="ECO:0000259" key="2">
    <source>
        <dbReference type="Pfam" id="PF22128"/>
    </source>
</evidence>
<dbReference type="Pfam" id="PF22128">
    <property type="entry name" value="Alp7A_like_C"/>
    <property type="match status" value="1"/>
</dbReference>
<dbReference type="SUPFAM" id="SSF53067">
    <property type="entry name" value="Actin-like ATPase domain"/>
    <property type="match status" value="2"/>
</dbReference>
<dbReference type="RefSeq" id="WP_284724310.1">
    <property type="nucleotide sequence ID" value="NZ_FXTU01000003.1"/>
</dbReference>
<evidence type="ECO:0000259" key="1">
    <source>
        <dbReference type="Pfam" id="PF17989"/>
    </source>
</evidence>
<dbReference type="InterPro" id="IPR054368">
    <property type="entry name" value="Alp7A-like_C"/>
</dbReference>
<dbReference type="EMBL" id="FXTU01000003">
    <property type="protein sequence ID" value="SMP21219.1"/>
    <property type="molecule type" value="Genomic_DNA"/>
</dbReference>
<name>A0AA45WPE2_9BACL</name>
<sequence length="422" mass="47007">METAQHLTQSHPAIEKQFIGQDGRPVITLRGRSAAIDIGNTEVNCIFGSEKSRFVFPNVIAEMPFDDVLEQENDILEGLRVKIDSPALNRKWGTLAVGQLAARQQDERREISPGSIKANEDQSFIVFLTALAVDAVKHFAVKNGVCLATYCLSGGLPISEFKNKELRKQFKQKMTSGVHKVTFLETASPYRHVEVHLEVFDVKLSSEGQAANLELTTDAFGGYKPLPGTEGNYMILDNGGGTLDCAVILAGGKTDNERSKGEQKLGINKTLDSILDSIYAKYNVTFESRKQLADHILASRKGSPLSTQVKDILVQGKPKQIQDIVDGHLRRYAQTIYEYMKRKWSEVSNCQSAYFIGGASNLIRPYLSELNRGEGMAGEYVIYFLDPNQSFWILAEAYHKIGVYHREHGKKRKIVLIPPQAP</sequence>
<keyword evidence="4" id="KW-1185">Reference proteome</keyword>
<dbReference type="Pfam" id="PF17989">
    <property type="entry name" value="ALP_N"/>
    <property type="match status" value="1"/>
</dbReference>
<dbReference type="AlphaFoldDB" id="A0AA45WPE2"/>
<dbReference type="InterPro" id="IPR043129">
    <property type="entry name" value="ATPase_NBD"/>
</dbReference>
<feature type="domain" description="Actin-like protein N-terminal" evidence="1">
    <location>
        <begin position="35"/>
        <end position="196"/>
    </location>
</feature>
<comment type="caution">
    <text evidence="3">The sequence shown here is derived from an EMBL/GenBank/DDBJ whole genome shotgun (WGS) entry which is preliminary data.</text>
</comment>
<reference evidence="3" key="1">
    <citation type="submission" date="2017-05" db="EMBL/GenBank/DDBJ databases">
        <authorList>
            <person name="Varghese N."/>
            <person name="Submissions S."/>
        </authorList>
    </citation>
    <scope>NUCLEOTIDE SEQUENCE</scope>
    <source>
        <strain evidence="3">DSM 45262</strain>
    </source>
</reference>
<dbReference type="Proteomes" id="UP001157946">
    <property type="component" value="Unassembled WGS sequence"/>
</dbReference>
<accession>A0AA45WPE2</accession>
<proteinExistence type="predicted"/>
<feature type="domain" description="Alp7A-like C-terminal" evidence="2">
    <location>
        <begin position="234"/>
        <end position="371"/>
    </location>
</feature>